<feature type="non-terminal residue" evidence="1">
    <location>
        <position position="75"/>
    </location>
</feature>
<keyword evidence="2" id="KW-1185">Reference proteome</keyword>
<reference evidence="1" key="1">
    <citation type="submission" date="2024-09" db="EMBL/GenBank/DDBJ databases">
        <title>Black Yeasts Isolated from many extreme environments.</title>
        <authorList>
            <person name="Coleine C."/>
            <person name="Stajich J.E."/>
            <person name="Selbmann L."/>
        </authorList>
    </citation>
    <scope>NUCLEOTIDE SEQUENCE</scope>
    <source>
        <strain evidence="1">CCFEE 5737</strain>
    </source>
</reference>
<proteinExistence type="predicted"/>
<accession>A0ACC3CWP9</accession>
<dbReference type="EMBL" id="JAWDJW010010373">
    <property type="protein sequence ID" value="KAK3047267.1"/>
    <property type="molecule type" value="Genomic_DNA"/>
</dbReference>
<sequence length="75" mass="8040">MLSIFTVALLGLSTAYGSPLQKRADNTQPAGTNPIKISSVNYLGEQTSDNTCSHRDLGFTGKIGGKWYAIYGDDL</sequence>
<name>A0ACC3CWP9_9PEZI</name>
<gene>
    <name evidence="1" type="ORF">LTS18_013186</name>
</gene>
<evidence type="ECO:0000313" key="2">
    <source>
        <dbReference type="Proteomes" id="UP001186974"/>
    </source>
</evidence>
<comment type="caution">
    <text evidence="1">The sequence shown here is derived from an EMBL/GenBank/DDBJ whole genome shotgun (WGS) entry which is preliminary data.</text>
</comment>
<evidence type="ECO:0000313" key="1">
    <source>
        <dbReference type="EMBL" id="KAK3047267.1"/>
    </source>
</evidence>
<protein>
    <submittedName>
        <fullName evidence="1">Uncharacterized protein</fullName>
    </submittedName>
</protein>
<dbReference type="Proteomes" id="UP001186974">
    <property type="component" value="Unassembled WGS sequence"/>
</dbReference>
<organism evidence="1 2">
    <name type="scientific">Coniosporium uncinatum</name>
    <dbReference type="NCBI Taxonomy" id="93489"/>
    <lineage>
        <taxon>Eukaryota</taxon>
        <taxon>Fungi</taxon>
        <taxon>Dikarya</taxon>
        <taxon>Ascomycota</taxon>
        <taxon>Pezizomycotina</taxon>
        <taxon>Dothideomycetes</taxon>
        <taxon>Dothideomycetes incertae sedis</taxon>
        <taxon>Coniosporium</taxon>
    </lineage>
</organism>